<protein>
    <submittedName>
        <fullName evidence="1">Uncharacterized protein</fullName>
    </submittedName>
</protein>
<dbReference type="AlphaFoldDB" id="A0A837DY73"/>
<accession>A0A837DY73</accession>
<evidence type="ECO:0000313" key="1">
    <source>
        <dbReference type="EMBL" id="KIC05233.1"/>
    </source>
</evidence>
<evidence type="ECO:0000313" key="2">
    <source>
        <dbReference type="Proteomes" id="UP000031011"/>
    </source>
</evidence>
<gene>
    <name evidence="1" type="ORF">LRN_0119</name>
</gene>
<organism evidence="1 2">
    <name type="scientific">Ligilactobacillus ruminis DPC 6832</name>
    <dbReference type="NCBI Taxonomy" id="1402208"/>
    <lineage>
        <taxon>Bacteria</taxon>
        <taxon>Bacillati</taxon>
        <taxon>Bacillota</taxon>
        <taxon>Bacilli</taxon>
        <taxon>Lactobacillales</taxon>
        <taxon>Lactobacillaceae</taxon>
        <taxon>Ligilactobacillus</taxon>
    </lineage>
</organism>
<comment type="caution">
    <text evidence="1">The sequence shown here is derived from an EMBL/GenBank/DDBJ whole genome shotgun (WGS) entry which is preliminary data.</text>
</comment>
<sequence length="59" mass="6653">MILSIPELTHDAVYSLVDISLITPDANINIKNRLINIDIIFLKFSFLNVKNIVTIIDIA</sequence>
<dbReference type="EMBL" id="AWYA01000057">
    <property type="protein sequence ID" value="KIC05233.1"/>
    <property type="molecule type" value="Genomic_DNA"/>
</dbReference>
<dbReference type="Proteomes" id="UP000031011">
    <property type="component" value="Unassembled WGS sequence"/>
</dbReference>
<proteinExistence type="predicted"/>
<reference evidence="1 2" key="1">
    <citation type="journal article" date="2015" name="BMC Microbiol.">
        <title>Lactobacillus ruminis strains cluster according to their mammalian gut source.</title>
        <authorList>
            <person name="O' Donnell M.M."/>
            <person name="Harris H.M."/>
            <person name="Lynch D.B."/>
            <person name="Ross R.P."/>
            <person name="O'Toole P.W."/>
        </authorList>
    </citation>
    <scope>NUCLEOTIDE SEQUENCE [LARGE SCALE GENOMIC DNA]</scope>
    <source>
        <strain evidence="1 2">DPC 6832</strain>
    </source>
</reference>
<name>A0A837DY73_9LACO</name>